<evidence type="ECO:0000313" key="5">
    <source>
        <dbReference type="Proteomes" id="UP001165080"/>
    </source>
</evidence>
<sequence>MRAGPTSPRYSPRSRMLRAKMSSLRPTRSRNRRFSSGVISLRWHSSHLPGVTSYFASGGSMRFPSGVKSAGCSSPSSYSLSLSLSNSPGIQAAGSRIPAASAALIRSRRPPREGAAVEVWAPLCSRLVVRHRRPGTASG</sequence>
<feature type="region of interest" description="Disordered" evidence="1">
    <location>
        <begin position="1"/>
        <end position="31"/>
    </location>
</feature>
<dbReference type="Proteomes" id="UP001165080">
    <property type="component" value="Unassembled WGS sequence"/>
</dbReference>
<comment type="caution">
    <text evidence="3">The sequence shown here is derived from an EMBL/GenBank/DDBJ whole genome shotgun (WGS) entry which is preliminary data.</text>
</comment>
<proteinExistence type="predicted"/>
<dbReference type="EMBL" id="BRXU01000013">
    <property type="protein sequence ID" value="GLC55481.1"/>
    <property type="molecule type" value="Genomic_DNA"/>
</dbReference>
<organism evidence="3 5">
    <name type="scientific">Pleodorina starrii</name>
    <dbReference type="NCBI Taxonomy" id="330485"/>
    <lineage>
        <taxon>Eukaryota</taxon>
        <taxon>Viridiplantae</taxon>
        <taxon>Chlorophyta</taxon>
        <taxon>core chlorophytes</taxon>
        <taxon>Chlorophyceae</taxon>
        <taxon>CS clade</taxon>
        <taxon>Chlamydomonadales</taxon>
        <taxon>Volvocaceae</taxon>
        <taxon>Pleodorina</taxon>
    </lineage>
</organism>
<dbReference type="AlphaFoldDB" id="A0A9W6BQW9"/>
<protein>
    <submittedName>
        <fullName evidence="3">Uncharacterized protein</fullName>
    </submittedName>
</protein>
<name>A0A9W6BQW9_9CHLO</name>
<reference evidence="3 5" key="2">
    <citation type="journal article" date="2023" name="Commun. Biol.">
        <title>Reorganization of the ancestral sex-determining regions during the evolution of trioecy in Pleodorina starrii.</title>
        <authorList>
            <person name="Takahashi K."/>
            <person name="Suzuki S."/>
            <person name="Kawai-Toyooka H."/>
            <person name="Yamamoto K."/>
            <person name="Hamaji T."/>
            <person name="Ootsuki R."/>
            <person name="Yamaguchi H."/>
            <person name="Kawachi M."/>
            <person name="Higashiyama T."/>
            <person name="Nozaki H."/>
        </authorList>
    </citation>
    <scope>NUCLEOTIDE SEQUENCE [LARGE SCALE GENOMIC DNA]</scope>
    <source>
        <strain evidence="3 5">NIES-4479</strain>
    </source>
</reference>
<keyword evidence="5" id="KW-1185">Reference proteome</keyword>
<evidence type="ECO:0000256" key="1">
    <source>
        <dbReference type="SAM" id="MobiDB-lite"/>
    </source>
</evidence>
<accession>A0A9W6BQW9</accession>
<dbReference type="EMBL" id="BRXU01000015">
    <property type="protein sequence ID" value="GLC56270.1"/>
    <property type="molecule type" value="Genomic_DNA"/>
</dbReference>
<evidence type="ECO:0000313" key="2">
    <source>
        <dbReference type="EMBL" id="GLC55481.1"/>
    </source>
</evidence>
<evidence type="ECO:0000313" key="4">
    <source>
        <dbReference type="EMBL" id="GLC60646.1"/>
    </source>
</evidence>
<evidence type="ECO:0000313" key="3">
    <source>
        <dbReference type="EMBL" id="GLC56270.1"/>
    </source>
</evidence>
<dbReference type="EMBL" id="BRXU01000036">
    <property type="protein sequence ID" value="GLC60646.1"/>
    <property type="molecule type" value="Genomic_DNA"/>
</dbReference>
<gene>
    <name evidence="3" type="primary">PLESTB004328</name>
    <name evidence="2" type="synonym">PLESTB004320</name>
    <name evidence="4" type="synonym">PLESTB004396</name>
    <name evidence="2" type="ORF">PLESTB_000991900</name>
    <name evidence="3" type="ORF">PLESTB_001086700</name>
    <name evidence="4" type="ORF">PLESTB_001651800</name>
</gene>
<reference evidence="3" key="1">
    <citation type="submission" date="2022-08" db="EMBL/GenBank/DDBJ databases">
        <authorList>
            <person name="Takahashi K."/>
            <person name="Suzuki S."/>
            <person name="Kawachi M."/>
            <person name="Higashiyama T."/>
            <person name="Nozaki H."/>
        </authorList>
    </citation>
    <scope>NUCLEOTIDE SEQUENCE</scope>
    <source>
        <strain evidence="3">NIES-4479</strain>
    </source>
</reference>